<dbReference type="AlphaFoldDB" id="A0A9P7N8D2"/>
<gene>
    <name evidence="2" type="ORF">E4U43_001390</name>
</gene>
<feature type="coiled-coil region" evidence="1">
    <location>
        <begin position="292"/>
        <end position="319"/>
    </location>
</feature>
<dbReference type="EMBL" id="SRPW01001455">
    <property type="protein sequence ID" value="KAG6001189.1"/>
    <property type="molecule type" value="Genomic_DNA"/>
</dbReference>
<dbReference type="InterPro" id="IPR036770">
    <property type="entry name" value="Ankyrin_rpt-contain_sf"/>
</dbReference>
<sequence length="325" mass="36929">MHCLRKFVELGASVNPEGDSVLVQTISYYKLNSTICSDVTHLIDFFLDHGADVNGRTMFGSTAIQELIMAIFAMEGVPSAVKLLKKLLHDLVERGMDLTSPSPAGPSPLCAVMHHRDAQPAWLFRFLCENGATLNSVEVNRFFIHWCRHPRLWSQKRFNMWQHVSKVSPRAVDIAYQTAFTFDDASLYNILIRQRLAASSNEKLVKLAFFSKKRWSWKKIVACRFSGTFTLMDRQENMLHLTVRTYETVPEYSAVDASRDISTLLRGGADITSQNIHGQDPLQLFLDLAPGKKDSLDLLAKLENEMKKAHDTQMKQQLKVVKNRV</sequence>
<evidence type="ECO:0000256" key="1">
    <source>
        <dbReference type="SAM" id="Coils"/>
    </source>
</evidence>
<protein>
    <submittedName>
        <fullName evidence="2">Uncharacterized protein</fullName>
    </submittedName>
</protein>
<keyword evidence="1" id="KW-0175">Coiled coil</keyword>
<evidence type="ECO:0000313" key="3">
    <source>
        <dbReference type="Proteomes" id="UP000748025"/>
    </source>
</evidence>
<comment type="caution">
    <text evidence="2">The sequence shown here is derived from an EMBL/GenBank/DDBJ whole genome shotgun (WGS) entry which is preliminary data.</text>
</comment>
<dbReference type="OrthoDB" id="194358at2759"/>
<dbReference type="Proteomes" id="UP000748025">
    <property type="component" value="Unassembled WGS sequence"/>
</dbReference>
<reference evidence="2" key="1">
    <citation type="journal article" date="2020" name="bioRxiv">
        <title>Whole genome comparisons of ergot fungi reveals the divergence and evolution of species within the genus Claviceps are the result of varying mechanisms driving genome evolution and host range expansion.</title>
        <authorList>
            <person name="Wyka S.A."/>
            <person name="Mondo S.J."/>
            <person name="Liu M."/>
            <person name="Dettman J."/>
            <person name="Nalam V."/>
            <person name="Broders K.D."/>
        </authorList>
    </citation>
    <scope>NUCLEOTIDE SEQUENCE</scope>
    <source>
        <strain evidence="2">CCC 602</strain>
    </source>
</reference>
<organism evidence="2 3">
    <name type="scientific">Claviceps pusilla</name>
    <dbReference type="NCBI Taxonomy" id="123648"/>
    <lineage>
        <taxon>Eukaryota</taxon>
        <taxon>Fungi</taxon>
        <taxon>Dikarya</taxon>
        <taxon>Ascomycota</taxon>
        <taxon>Pezizomycotina</taxon>
        <taxon>Sordariomycetes</taxon>
        <taxon>Hypocreomycetidae</taxon>
        <taxon>Hypocreales</taxon>
        <taxon>Clavicipitaceae</taxon>
        <taxon>Claviceps</taxon>
    </lineage>
</organism>
<dbReference type="SUPFAM" id="SSF48403">
    <property type="entry name" value="Ankyrin repeat"/>
    <property type="match status" value="1"/>
</dbReference>
<accession>A0A9P7N8D2</accession>
<evidence type="ECO:0000313" key="2">
    <source>
        <dbReference type="EMBL" id="KAG6001189.1"/>
    </source>
</evidence>
<name>A0A9P7N8D2_9HYPO</name>
<proteinExistence type="predicted"/>
<dbReference type="Gene3D" id="1.25.40.20">
    <property type="entry name" value="Ankyrin repeat-containing domain"/>
    <property type="match status" value="1"/>
</dbReference>
<keyword evidence="3" id="KW-1185">Reference proteome</keyword>